<evidence type="ECO:0000259" key="1">
    <source>
        <dbReference type="Pfam" id="PF13401"/>
    </source>
</evidence>
<dbReference type="GO" id="GO:0009379">
    <property type="term" value="C:Holliday junction helicase complex"/>
    <property type="evidence" value="ECO:0007669"/>
    <property type="project" value="InterPro"/>
</dbReference>
<evidence type="ECO:0000313" key="3">
    <source>
        <dbReference type="Proteomes" id="UP001055111"/>
    </source>
</evidence>
<gene>
    <name evidence="2" type="ORF">CBA19CS42_17335</name>
</gene>
<dbReference type="GO" id="GO:0005524">
    <property type="term" value="F:ATP binding"/>
    <property type="evidence" value="ECO:0007669"/>
    <property type="project" value="UniProtKB-KW"/>
</dbReference>
<dbReference type="GO" id="GO:0006310">
    <property type="term" value="P:DNA recombination"/>
    <property type="evidence" value="ECO:0007669"/>
    <property type="project" value="InterPro"/>
</dbReference>
<reference evidence="2" key="1">
    <citation type="submission" date="2022-09" db="EMBL/GenBank/DDBJ databases">
        <title>Isolation and characterization of 3-chlorobenzoate degrading bacteria from soils in Shizuoka.</title>
        <authorList>
            <person name="Ifat A."/>
            <person name="Ogawa N."/>
            <person name="Kimbara K."/>
            <person name="Moriuchi R."/>
            <person name="Dohra H."/>
            <person name="Shintani M."/>
        </authorList>
    </citation>
    <scope>NUCLEOTIDE SEQUENCE</scope>
    <source>
        <strain evidence="2">19CS4-2</strain>
    </source>
</reference>
<sequence length="537" mass="59401">MIEIAEDTERKAEVVILDAIIREPLIPEHSGNDRINCLPAKLFDTEAFARSFACTPNFSTKERSLSKAARILSVGKLSFYTHLMSNHVEVLEAIPRVIAQGYMRRPPVKMRQQDGHKHYKTSMAGKLVPIVPMKPGHAEWFGIYGTSGTGKTVAVNRALSFVPQVVRHRSGIGSRFQVVWLKVDCPPNGSLKQMCRWIVAEFDHMLGTKHEDEVGKRATTEELMNSVAALCVRYHTGLIVVDEIQNVIKAVNRAGDSAIDFFLTFSNVVQVPVFTIGNPKALQLFSKIFRVSRRICDQGVSIFRRLIFGDEWKLFMDEMFEYQWVTHPVKAKDFYQVMYDLSQGVPAVVIRLFQLTQISAIRTGKETITENLLREVVKERFSPIAPTLAALRSNNTKKILEFDDLLAETLNSAANAVDTAGKRAVIDAAAATKRINAVENSAVSTIVSLDVPQLAASNAVSQVLFENPGASVATTVRLALELIGTESQAQRTSPPTVEPLSTVVSERHRNGRGVKSALLDKGLTALNARGGRHERAA</sequence>
<comment type="caution">
    <text evidence="2">The sequence shown here is derived from an EMBL/GenBank/DDBJ whole genome shotgun (WGS) entry which is preliminary data.</text>
</comment>
<accession>A0AA37IAJ1</accession>
<dbReference type="SUPFAM" id="SSF52540">
    <property type="entry name" value="P-loop containing nucleoside triphosphate hydrolases"/>
    <property type="match status" value="1"/>
</dbReference>
<evidence type="ECO:0000313" key="2">
    <source>
        <dbReference type="EMBL" id="GJH26305.1"/>
    </source>
</evidence>
<dbReference type="Proteomes" id="UP001055111">
    <property type="component" value="Unassembled WGS sequence"/>
</dbReference>
<proteinExistence type="predicted"/>
<feature type="domain" description="ORC1/DEAH AAA+ ATPase" evidence="1">
    <location>
        <begin position="143"/>
        <end position="284"/>
    </location>
</feature>
<dbReference type="Gene3D" id="3.40.50.300">
    <property type="entry name" value="P-loop containing nucleotide triphosphate hydrolases"/>
    <property type="match status" value="1"/>
</dbReference>
<dbReference type="GO" id="GO:0009378">
    <property type="term" value="F:four-way junction helicase activity"/>
    <property type="evidence" value="ECO:0007669"/>
    <property type="project" value="InterPro"/>
</dbReference>
<dbReference type="AlphaFoldDB" id="A0AA37IAJ1"/>
<dbReference type="GO" id="GO:0006281">
    <property type="term" value="P:DNA repair"/>
    <property type="evidence" value="ECO:0007669"/>
    <property type="project" value="InterPro"/>
</dbReference>
<dbReference type="InterPro" id="IPR049945">
    <property type="entry name" value="AAA_22"/>
</dbReference>
<dbReference type="CDD" id="cd14332">
    <property type="entry name" value="UBA_RuvA_C"/>
    <property type="match status" value="1"/>
</dbReference>
<dbReference type="RefSeq" id="WP_238212898.1">
    <property type="nucleotide sequence ID" value="NZ_BPUS01000006.1"/>
</dbReference>
<name>A0AA37IAJ1_9BURK</name>
<dbReference type="GO" id="GO:0016887">
    <property type="term" value="F:ATP hydrolysis activity"/>
    <property type="evidence" value="ECO:0007669"/>
    <property type="project" value="InterPro"/>
</dbReference>
<dbReference type="InterPro" id="IPR011114">
    <property type="entry name" value="RuvA_C"/>
</dbReference>
<dbReference type="EMBL" id="BPUS01000006">
    <property type="protein sequence ID" value="GJH26305.1"/>
    <property type="molecule type" value="Genomic_DNA"/>
</dbReference>
<dbReference type="InterPro" id="IPR027417">
    <property type="entry name" value="P-loop_NTPase"/>
</dbReference>
<protein>
    <submittedName>
        <fullName evidence="2">ATP-binding protein</fullName>
    </submittedName>
</protein>
<organism evidence="2 3">
    <name type="scientific">Caballeronia novacaledonica</name>
    <dbReference type="NCBI Taxonomy" id="1544861"/>
    <lineage>
        <taxon>Bacteria</taxon>
        <taxon>Pseudomonadati</taxon>
        <taxon>Pseudomonadota</taxon>
        <taxon>Betaproteobacteria</taxon>
        <taxon>Burkholderiales</taxon>
        <taxon>Burkholderiaceae</taxon>
        <taxon>Caballeronia</taxon>
    </lineage>
</organism>
<dbReference type="Pfam" id="PF13401">
    <property type="entry name" value="AAA_22"/>
    <property type="match status" value="1"/>
</dbReference>
<keyword evidence="2" id="KW-0547">Nucleotide-binding</keyword>
<keyword evidence="2" id="KW-0067">ATP-binding</keyword>